<evidence type="ECO:0000256" key="5">
    <source>
        <dbReference type="ARBA" id="ARBA00030303"/>
    </source>
</evidence>
<protein>
    <recommendedName>
        <fullName evidence="5 6">Maltodextrin-binding protein</fullName>
    </recommendedName>
</protein>
<gene>
    <name evidence="7" type="ORF">NPA36_09075</name>
</gene>
<evidence type="ECO:0000313" key="8">
    <source>
        <dbReference type="Proteomes" id="UP001059480"/>
    </source>
</evidence>
<keyword evidence="3 6" id="KW-0762">Sugar transport</keyword>
<evidence type="ECO:0000256" key="6">
    <source>
        <dbReference type="RuleBase" id="RU365005"/>
    </source>
</evidence>
<dbReference type="Gene3D" id="3.40.190.10">
    <property type="entry name" value="Periplasmic binding protein-like II"/>
    <property type="match status" value="2"/>
</dbReference>
<dbReference type="SUPFAM" id="SSF53850">
    <property type="entry name" value="Periplasmic binding protein-like II"/>
    <property type="match status" value="1"/>
</dbReference>
<sequence length="421" mass="45332">MKWNWKKISIGTLSAVAALTLAACGGSPSTESSSSAAAGGEQETLLISSAGLYDYLSVNIADFEKANNVKVEVLDKDMFDALDGLSLDGPAGTAPDVLIAPYDRMGSLGQTGQIAEVKLNEAAAYDETDKRQVTAEGKIFGAPAVIETLVMYYNKDLLPEAPKTFAEVEALGKDPKYNFEGEAGKNTGFLAKWTDFYFSYGLIAGYGGYVFGDNGTKVDDIGLNSTGAVDGITYATKWFQEVWPQGMRDVKSAGEFVNQSFLDGKTAAIINGPWDASKFKEAGLNFGVAKIPTLDNGKEYAPFAGGKGWVISNYSTKKELAQKFLDWVTSEEQQNKMYEVLGEVPANQVARKKATEANSELTNAVIDVYANAVPMPNIPQMGEVWTGAENLMFDAVSGNKTPQQSADDATKLIKESIQQKY</sequence>
<keyword evidence="4 6" id="KW-0732">Signal</keyword>
<comment type="subcellular location">
    <subcellularLocation>
        <location evidence="6">Cell membrane</location>
        <topology evidence="6">Lipid-anchor</topology>
    </subcellularLocation>
</comment>
<dbReference type="Proteomes" id="UP001059480">
    <property type="component" value="Unassembled WGS sequence"/>
</dbReference>
<feature type="chain" id="PRO_5044966902" description="Maltodextrin-binding protein" evidence="6">
    <location>
        <begin position="23"/>
        <end position="421"/>
    </location>
</feature>
<reference evidence="7" key="2">
    <citation type="journal article" date="2023" name="Curr. Microbiol.">
        <title>Granulicatella seriolae sp. nov., a Novel Facultative Anaerobe Isolated from Yellowtail Marine Fish.</title>
        <authorList>
            <person name="Lee M."/>
            <person name="Choi Y.J."/>
            <person name="Farooq A."/>
            <person name="Jeong J.B."/>
            <person name="Jung M.Y."/>
        </authorList>
    </citation>
    <scope>NUCLEOTIDE SEQUENCE</scope>
    <source>
        <strain evidence="7">S8</strain>
    </source>
</reference>
<evidence type="ECO:0000256" key="2">
    <source>
        <dbReference type="ARBA" id="ARBA00022448"/>
    </source>
</evidence>
<dbReference type="Pfam" id="PF13416">
    <property type="entry name" value="SBP_bac_8"/>
    <property type="match status" value="1"/>
</dbReference>
<accession>A0ABT1WQ86</accession>
<keyword evidence="2 6" id="KW-0813">Transport</keyword>
<keyword evidence="8" id="KW-1185">Reference proteome</keyword>
<dbReference type="PANTHER" id="PTHR30061">
    <property type="entry name" value="MALTOSE-BINDING PERIPLASMIC PROTEIN"/>
    <property type="match status" value="1"/>
</dbReference>
<dbReference type="InterPro" id="IPR006061">
    <property type="entry name" value="SBP_1_CS"/>
</dbReference>
<evidence type="ECO:0000313" key="7">
    <source>
        <dbReference type="EMBL" id="MCQ9210699.1"/>
    </source>
</evidence>
<feature type="signal peptide" evidence="6">
    <location>
        <begin position="1"/>
        <end position="22"/>
    </location>
</feature>
<reference evidence="7" key="3">
    <citation type="journal article" date="2023" name="Microbiol. Resour. Announc.">
        <title>Draft Genome Sequence of Granulicatella sp. Strain S8, Isolated from a Marine Fish, Seriola quinqueradiata.</title>
        <authorList>
            <person name="Lee M."/>
            <person name="Farooq A."/>
            <person name="Jeong J.B."/>
            <person name="Jung M.Y."/>
        </authorList>
    </citation>
    <scope>NUCLEOTIDE SEQUENCE</scope>
    <source>
        <strain evidence="7">S8</strain>
    </source>
</reference>
<organism evidence="7 8">
    <name type="scientific">Granulicatella seriolae</name>
    <dbReference type="NCBI Taxonomy" id="2967226"/>
    <lineage>
        <taxon>Bacteria</taxon>
        <taxon>Bacillati</taxon>
        <taxon>Bacillota</taxon>
        <taxon>Bacilli</taxon>
        <taxon>Lactobacillales</taxon>
        <taxon>Carnobacteriaceae</taxon>
        <taxon>Granulicatella</taxon>
    </lineage>
</organism>
<dbReference type="RefSeq" id="WP_256945810.1">
    <property type="nucleotide sequence ID" value="NZ_JANHNZ010000011.1"/>
</dbReference>
<dbReference type="InterPro" id="IPR006060">
    <property type="entry name" value="Maltose/Cyclodextrin-bd"/>
</dbReference>
<comment type="caution">
    <text evidence="7">The sequence shown here is derived from an EMBL/GenBank/DDBJ whole genome shotgun (WGS) entry which is preliminary data.</text>
</comment>
<evidence type="ECO:0000256" key="3">
    <source>
        <dbReference type="ARBA" id="ARBA00022597"/>
    </source>
</evidence>
<keyword evidence="6" id="KW-0449">Lipoprotein</keyword>
<dbReference type="PANTHER" id="PTHR30061:SF50">
    <property type="entry name" value="MALTOSE_MALTODEXTRIN-BINDING PERIPLASMIC PROTEIN"/>
    <property type="match status" value="1"/>
</dbReference>
<evidence type="ECO:0000256" key="4">
    <source>
        <dbReference type="ARBA" id="ARBA00022729"/>
    </source>
</evidence>
<dbReference type="EMBL" id="JANHNZ010000011">
    <property type="protein sequence ID" value="MCQ9210699.1"/>
    <property type="molecule type" value="Genomic_DNA"/>
</dbReference>
<dbReference type="PROSITE" id="PS01037">
    <property type="entry name" value="SBP_BACTERIAL_1"/>
    <property type="match status" value="1"/>
</dbReference>
<keyword evidence="6" id="KW-0472">Membrane</keyword>
<dbReference type="InterPro" id="IPR006059">
    <property type="entry name" value="SBP"/>
</dbReference>
<dbReference type="PRINTS" id="PR00181">
    <property type="entry name" value="MALTOSEBP"/>
</dbReference>
<evidence type="ECO:0000256" key="1">
    <source>
        <dbReference type="ARBA" id="ARBA00008520"/>
    </source>
</evidence>
<reference evidence="7" key="1">
    <citation type="submission" date="2022-07" db="EMBL/GenBank/DDBJ databases">
        <authorList>
            <person name="Jung M.-Y."/>
            <person name="Lee M."/>
        </authorList>
    </citation>
    <scope>NUCLEOTIDE SEQUENCE</scope>
    <source>
        <strain evidence="7">S8</strain>
    </source>
</reference>
<name>A0ABT1WQ86_9LACT</name>
<keyword evidence="6" id="KW-1003">Cell membrane</keyword>
<comment type="similarity">
    <text evidence="1 6">Belongs to the bacterial solute-binding protein 1 family.</text>
</comment>
<proteinExistence type="inferred from homology"/>
<dbReference type="PROSITE" id="PS51257">
    <property type="entry name" value="PROKAR_LIPOPROTEIN"/>
    <property type="match status" value="1"/>
</dbReference>